<organism evidence="2 3">
    <name type="scientific">Portunus trituberculatus</name>
    <name type="common">Swimming crab</name>
    <name type="synonym">Neptunus trituberculatus</name>
    <dbReference type="NCBI Taxonomy" id="210409"/>
    <lineage>
        <taxon>Eukaryota</taxon>
        <taxon>Metazoa</taxon>
        <taxon>Ecdysozoa</taxon>
        <taxon>Arthropoda</taxon>
        <taxon>Crustacea</taxon>
        <taxon>Multicrustacea</taxon>
        <taxon>Malacostraca</taxon>
        <taxon>Eumalacostraca</taxon>
        <taxon>Eucarida</taxon>
        <taxon>Decapoda</taxon>
        <taxon>Pleocyemata</taxon>
        <taxon>Brachyura</taxon>
        <taxon>Eubrachyura</taxon>
        <taxon>Portunoidea</taxon>
        <taxon>Portunidae</taxon>
        <taxon>Portuninae</taxon>
        <taxon>Portunus</taxon>
    </lineage>
</organism>
<proteinExistence type="predicted"/>
<gene>
    <name evidence="2" type="ORF">E2C01_013194</name>
</gene>
<sequence>MECLVSSTSQQDLNEKEHPAQSSPILYLTRTTEEGEAGERLFSSTMSLQAHEQVVSQAVTNRVCIPHLMSKWHL</sequence>
<reference evidence="2 3" key="1">
    <citation type="submission" date="2019-05" db="EMBL/GenBank/DDBJ databases">
        <title>Another draft genome of Portunus trituberculatus and its Hox gene families provides insights of decapod evolution.</title>
        <authorList>
            <person name="Jeong J.-H."/>
            <person name="Song I."/>
            <person name="Kim S."/>
            <person name="Choi T."/>
            <person name="Kim D."/>
            <person name="Ryu S."/>
            <person name="Kim W."/>
        </authorList>
    </citation>
    <scope>NUCLEOTIDE SEQUENCE [LARGE SCALE GENOMIC DNA]</scope>
    <source>
        <tissue evidence="2">Muscle</tissue>
    </source>
</reference>
<evidence type="ECO:0000256" key="1">
    <source>
        <dbReference type="SAM" id="MobiDB-lite"/>
    </source>
</evidence>
<protein>
    <submittedName>
        <fullName evidence="2">Uncharacterized protein</fullName>
    </submittedName>
</protein>
<dbReference type="EMBL" id="VSRR010000852">
    <property type="protein sequence ID" value="MPC20258.1"/>
    <property type="molecule type" value="Genomic_DNA"/>
</dbReference>
<evidence type="ECO:0000313" key="3">
    <source>
        <dbReference type="Proteomes" id="UP000324222"/>
    </source>
</evidence>
<name>A0A5B7DFZ7_PORTR</name>
<feature type="region of interest" description="Disordered" evidence="1">
    <location>
        <begin position="1"/>
        <end position="22"/>
    </location>
</feature>
<feature type="compositionally biased region" description="Polar residues" evidence="1">
    <location>
        <begin position="1"/>
        <end position="12"/>
    </location>
</feature>
<evidence type="ECO:0000313" key="2">
    <source>
        <dbReference type="EMBL" id="MPC20258.1"/>
    </source>
</evidence>
<accession>A0A5B7DFZ7</accession>
<dbReference type="AlphaFoldDB" id="A0A5B7DFZ7"/>
<keyword evidence="3" id="KW-1185">Reference proteome</keyword>
<comment type="caution">
    <text evidence="2">The sequence shown here is derived from an EMBL/GenBank/DDBJ whole genome shotgun (WGS) entry which is preliminary data.</text>
</comment>
<dbReference type="Proteomes" id="UP000324222">
    <property type="component" value="Unassembled WGS sequence"/>
</dbReference>